<protein>
    <submittedName>
        <fullName evidence="6">Similar to Hit family protein 1 acc. no. O94586</fullName>
    </submittedName>
</protein>
<dbReference type="PANTHER" id="PTHR46648:SF2">
    <property type="entry name" value="HIT DOMAIN-CONTAINING PROTEIN"/>
    <property type="match status" value="1"/>
</dbReference>
<feature type="short sequence motif" description="Histidine triad motif" evidence="2 3">
    <location>
        <begin position="114"/>
        <end position="118"/>
    </location>
</feature>
<feature type="region of interest" description="Disordered" evidence="4">
    <location>
        <begin position="1"/>
        <end position="64"/>
    </location>
</feature>
<dbReference type="Pfam" id="PF01230">
    <property type="entry name" value="HIT"/>
    <property type="match status" value="1"/>
</dbReference>
<name>U4KX63_PYROM</name>
<evidence type="ECO:0000256" key="4">
    <source>
        <dbReference type="SAM" id="MobiDB-lite"/>
    </source>
</evidence>
<dbReference type="AlphaFoldDB" id="U4KX63"/>
<organism evidence="6 7">
    <name type="scientific">Pyronema omphalodes (strain CBS 100304)</name>
    <name type="common">Pyronema confluens</name>
    <dbReference type="NCBI Taxonomy" id="1076935"/>
    <lineage>
        <taxon>Eukaryota</taxon>
        <taxon>Fungi</taxon>
        <taxon>Dikarya</taxon>
        <taxon>Ascomycota</taxon>
        <taxon>Pezizomycotina</taxon>
        <taxon>Pezizomycetes</taxon>
        <taxon>Pezizales</taxon>
        <taxon>Pyronemataceae</taxon>
        <taxon>Pyronema</taxon>
    </lineage>
</organism>
<feature type="compositionally biased region" description="Low complexity" evidence="4">
    <location>
        <begin position="9"/>
        <end position="23"/>
    </location>
</feature>
<dbReference type="OrthoDB" id="1915375at2759"/>
<dbReference type="GO" id="GO:0009117">
    <property type="term" value="P:nucleotide metabolic process"/>
    <property type="evidence" value="ECO:0007669"/>
    <property type="project" value="TreeGrafter"/>
</dbReference>
<accession>U4KX63</accession>
<dbReference type="Gene3D" id="3.30.428.10">
    <property type="entry name" value="HIT-like"/>
    <property type="match status" value="1"/>
</dbReference>
<evidence type="ECO:0000256" key="1">
    <source>
        <dbReference type="PIRSR" id="PIRSR601310-1"/>
    </source>
</evidence>
<evidence type="ECO:0000256" key="2">
    <source>
        <dbReference type="PIRSR" id="PIRSR601310-3"/>
    </source>
</evidence>
<evidence type="ECO:0000259" key="5">
    <source>
        <dbReference type="PROSITE" id="PS51084"/>
    </source>
</evidence>
<evidence type="ECO:0000313" key="7">
    <source>
        <dbReference type="Proteomes" id="UP000018144"/>
    </source>
</evidence>
<keyword evidence="7" id="KW-1185">Reference proteome</keyword>
<feature type="active site" description="Tele-AMP-histidine intermediate" evidence="1">
    <location>
        <position position="116"/>
    </location>
</feature>
<dbReference type="Proteomes" id="UP000018144">
    <property type="component" value="Unassembled WGS sequence"/>
</dbReference>
<dbReference type="InterPro" id="IPR036265">
    <property type="entry name" value="HIT-like_sf"/>
</dbReference>
<dbReference type="EMBL" id="HF935300">
    <property type="protein sequence ID" value="CCX06597.1"/>
    <property type="molecule type" value="Genomic_DNA"/>
</dbReference>
<dbReference type="PROSITE" id="PS51084">
    <property type="entry name" value="HIT_2"/>
    <property type="match status" value="1"/>
</dbReference>
<proteinExistence type="predicted"/>
<feature type="domain" description="HIT" evidence="5">
    <location>
        <begin position="60"/>
        <end position="129"/>
    </location>
</feature>
<dbReference type="PANTHER" id="PTHR46648">
    <property type="entry name" value="HIT FAMILY PROTEIN 1"/>
    <property type="match status" value="1"/>
</dbReference>
<evidence type="ECO:0000256" key="3">
    <source>
        <dbReference type="PROSITE-ProRule" id="PRU00464"/>
    </source>
</evidence>
<feature type="compositionally biased region" description="Polar residues" evidence="4">
    <location>
        <begin position="49"/>
        <end position="59"/>
    </location>
</feature>
<sequence>MSLAPPKPSTSSVSTPNPATVPSAKSPTTTLRSLPQIPIPTHHPHFPLTSPNPTSSYQPPKSHYEKLTDLPSSINASIGAWLPIIARAACAVSGYADFNVVQNNGINAAQVVPHVHYHIIPRPDERQREELEKKVPREFKKWWKSPFGSGWRVELDEEEAKEMVGKLRTEVGRLAELEKKREGKSVL</sequence>
<dbReference type="GO" id="GO:0003824">
    <property type="term" value="F:catalytic activity"/>
    <property type="evidence" value="ECO:0007669"/>
    <property type="project" value="InterPro"/>
</dbReference>
<reference evidence="6 7" key="1">
    <citation type="journal article" date="2013" name="PLoS Genet.">
        <title>The genome and development-dependent transcriptomes of Pyronema confluens: a window into fungal evolution.</title>
        <authorList>
            <person name="Traeger S."/>
            <person name="Altegoer F."/>
            <person name="Freitag M."/>
            <person name="Gabaldon T."/>
            <person name="Kempken F."/>
            <person name="Kumar A."/>
            <person name="Marcet-Houben M."/>
            <person name="Poggeler S."/>
            <person name="Stajich J.E."/>
            <person name="Nowrousian M."/>
        </authorList>
    </citation>
    <scope>NUCLEOTIDE SEQUENCE [LARGE SCALE GENOMIC DNA]</scope>
    <source>
        <strain evidence="7">CBS 100304</strain>
        <tissue evidence="6">Vegetative mycelium</tissue>
    </source>
</reference>
<dbReference type="InterPro" id="IPR011146">
    <property type="entry name" value="HIT-like"/>
</dbReference>
<dbReference type="InterPro" id="IPR001310">
    <property type="entry name" value="Histidine_triad_HIT"/>
</dbReference>
<gene>
    <name evidence="6" type="ORF">PCON_06184</name>
</gene>
<dbReference type="eggNOG" id="KOG3275">
    <property type="taxonomic scope" value="Eukaryota"/>
</dbReference>
<evidence type="ECO:0000313" key="6">
    <source>
        <dbReference type="EMBL" id="CCX06597.1"/>
    </source>
</evidence>
<dbReference type="SUPFAM" id="SSF54197">
    <property type="entry name" value="HIT-like"/>
    <property type="match status" value="1"/>
</dbReference>
<dbReference type="STRING" id="1076935.U4KX63"/>